<dbReference type="GO" id="GO:0008237">
    <property type="term" value="F:metallopeptidase activity"/>
    <property type="evidence" value="ECO:0007669"/>
    <property type="project" value="UniProtKB-KW"/>
</dbReference>
<dbReference type="GO" id="GO:0080120">
    <property type="term" value="P:CAAX-box protein maturation"/>
    <property type="evidence" value="ECO:0007669"/>
    <property type="project" value="UniProtKB-ARBA"/>
</dbReference>
<keyword evidence="1" id="KW-0472">Membrane</keyword>
<keyword evidence="3" id="KW-0645">Protease</keyword>
<feature type="domain" description="CAAX prenyl protease 2/Lysostaphin resistance protein A-like" evidence="2">
    <location>
        <begin position="167"/>
        <end position="255"/>
    </location>
</feature>
<dbReference type="GO" id="GO:0006508">
    <property type="term" value="P:proteolysis"/>
    <property type="evidence" value="ECO:0007669"/>
    <property type="project" value="UniProtKB-KW"/>
</dbReference>
<dbReference type="InterPro" id="IPR052710">
    <property type="entry name" value="CAAX_protease"/>
</dbReference>
<dbReference type="PANTHER" id="PTHR36435:SF1">
    <property type="entry name" value="CAAX AMINO TERMINAL PROTEASE FAMILY PROTEIN"/>
    <property type="match status" value="1"/>
</dbReference>
<keyword evidence="3" id="KW-0378">Hydrolase</keyword>
<organism evidence="3 4">
    <name type="scientific">Hymenobacter qilianensis</name>
    <dbReference type="NCBI Taxonomy" id="1385715"/>
    <lineage>
        <taxon>Bacteria</taxon>
        <taxon>Pseudomonadati</taxon>
        <taxon>Bacteroidota</taxon>
        <taxon>Cytophagia</taxon>
        <taxon>Cytophagales</taxon>
        <taxon>Hymenobacteraceae</taxon>
        <taxon>Hymenobacter</taxon>
    </lineage>
</organism>
<dbReference type="InterPro" id="IPR003675">
    <property type="entry name" value="Rce1/LyrA-like_dom"/>
</dbReference>
<feature type="transmembrane region" description="Helical" evidence="1">
    <location>
        <begin position="62"/>
        <end position="86"/>
    </location>
</feature>
<dbReference type="KEGG" id="hqi:H9L05_07645"/>
<accession>A0A7H0GYT0</accession>
<feature type="transmembrane region" description="Helical" evidence="1">
    <location>
        <begin position="106"/>
        <end position="127"/>
    </location>
</feature>
<gene>
    <name evidence="3" type="ORF">H9L05_07645</name>
</gene>
<proteinExistence type="predicted"/>
<keyword evidence="3" id="KW-0482">Metalloprotease</keyword>
<feature type="transmembrane region" description="Helical" evidence="1">
    <location>
        <begin position="235"/>
        <end position="263"/>
    </location>
</feature>
<dbReference type="Pfam" id="PF02517">
    <property type="entry name" value="Rce1-like"/>
    <property type="match status" value="1"/>
</dbReference>
<keyword evidence="4" id="KW-1185">Reference proteome</keyword>
<name>A0A7H0GYT0_9BACT</name>
<evidence type="ECO:0000259" key="2">
    <source>
        <dbReference type="Pfam" id="PF02517"/>
    </source>
</evidence>
<keyword evidence="1" id="KW-0812">Transmembrane</keyword>
<reference evidence="3 4" key="1">
    <citation type="submission" date="2020-08" db="EMBL/GenBank/DDBJ databases">
        <title>Genome sequence of Hymenobacter qilianensis JCM 19763T.</title>
        <authorList>
            <person name="Hyun D.-W."/>
            <person name="Bae J.-W."/>
        </authorList>
    </citation>
    <scope>NUCLEOTIDE SEQUENCE [LARGE SCALE GENOMIC DNA]</scope>
    <source>
        <strain evidence="3 4">JCM 19763</strain>
    </source>
</reference>
<protein>
    <submittedName>
        <fullName evidence="3">CPBP family intramembrane metalloprotease</fullName>
    </submittedName>
</protein>
<dbReference type="GO" id="GO:0004175">
    <property type="term" value="F:endopeptidase activity"/>
    <property type="evidence" value="ECO:0007669"/>
    <property type="project" value="UniProtKB-ARBA"/>
</dbReference>
<evidence type="ECO:0000313" key="4">
    <source>
        <dbReference type="Proteomes" id="UP000516093"/>
    </source>
</evidence>
<evidence type="ECO:0000313" key="3">
    <source>
        <dbReference type="EMBL" id="QNP53446.1"/>
    </source>
</evidence>
<dbReference type="Proteomes" id="UP000516093">
    <property type="component" value="Chromosome"/>
</dbReference>
<dbReference type="AlphaFoldDB" id="A0A7H0GYT0"/>
<dbReference type="RefSeq" id="WP_187733660.1">
    <property type="nucleotide sequence ID" value="NZ_BMFN01000001.1"/>
</dbReference>
<feature type="transmembrane region" description="Helical" evidence="1">
    <location>
        <begin position="201"/>
        <end position="223"/>
    </location>
</feature>
<feature type="transmembrane region" description="Helical" evidence="1">
    <location>
        <begin position="12"/>
        <end position="41"/>
    </location>
</feature>
<dbReference type="EMBL" id="CP060784">
    <property type="protein sequence ID" value="QNP53446.1"/>
    <property type="molecule type" value="Genomic_DNA"/>
</dbReference>
<sequence>MKGFVSSRLHPLLTLLLLVGLMVGGLCVATFFIAVLASSIYDIGLLEMGNVTRRPGSHPDGWSLLMLSQGLTLFIGFAGSALALAWMQGYRWAEYFAPRRPTHNEWLLLAGVLVIVSLPAMSSLVEWNAKMHFPPFMQGFETWARQLEDQAEAMTKSLTQFNTVTRLLVALLVIAIVPAISEELVFRGVVQRNLVQWTGSHHAGIWLAAAIFSAIHFQFFGFIPRLALGVIFGYLYAWSGNILVPMAAHFTQNAFQLLLLYLVQQRALTTDAFNPDSTESLPWPLVLISALLTAGILYYLYQKMAPTAEPTEAHTIGSTGVAVRAADAPVPHERHTLSGRGIEVDDDKSAS</sequence>
<evidence type="ECO:0000256" key="1">
    <source>
        <dbReference type="SAM" id="Phobius"/>
    </source>
</evidence>
<dbReference type="PANTHER" id="PTHR36435">
    <property type="entry name" value="SLR1288 PROTEIN"/>
    <property type="match status" value="1"/>
</dbReference>
<keyword evidence="1" id="KW-1133">Transmembrane helix</keyword>
<feature type="transmembrane region" description="Helical" evidence="1">
    <location>
        <begin position="283"/>
        <end position="301"/>
    </location>
</feature>
<feature type="transmembrane region" description="Helical" evidence="1">
    <location>
        <begin position="164"/>
        <end position="181"/>
    </location>
</feature>